<evidence type="ECO:0000256" key="1">
    <source>
        <dbReference type="SAM" id="SignalP"/>
    </source>
</evidence>
<dbReference type="InterPro" id="IPR036938">
    <property type="entry name" value="PAP2/HPO_sf"/>
</dbReference>
<dbReference type="InterPro" id="IPR016119">
    <property type="entry name" value="Br/Cl_peroxidase_C"/>
</dbReference>
<sequence>MLLAGVGGASTVGLAALGTTGAAAAGPATTAQTPPPAPDFNLDTDNFIRDLIAKNDRSLVQEVIAPMDVTHLARVTHLTTTAWFDAVAPYHPTAVGVHSRLGRRPSSESTTNRNKNIAALHASYQVMKGVLPHREPLFRAMLTSLGLNPDDNSSDQTSPVGIGNLAGKAIVAVALKDGMNQLGNEGGRKYNPVPYADYTGYQPVNTAYRLTNPSRWQPQLGPHSRRLGPATGDLGVFTVQQFITPQMRLVKPHTYRDPRQFTIAAPQHSDHTRVQDYKRSVNEILEASAALTAEQKVMAEFFDNKLLGIGLSVNAAALAHGQLDLDGWVHLFMTNSVAIYDALIAAWHQKTVYDTVRPFSAVNHVYGRTKVRAWGGPGVGTVNDIPANEWVSYLKVGDHPEYPSGSTTLCSAEAQATRRFLGSDVLNWRHHVAAGSTLVEPGITPATDIELHFPTWTDFVQKCATSRVWGGVHFAKTVERSIPFGAQFGDLAYEWVQGYIQGTAQS</sequence>
<evidence type="ECO:0008006" key="6">
    <source>
        <dbReference type="Google" id="ProtNLM"/>
    </source>
</evidence>
<dbReference type="GO" id="GO:0004601">
    <property type="term" value="F:peroxidase activity"/>
    <property type="evidence" value="ECO:0007669"/>
    <property type="project" value="InterPro"/>
</dbReference>
<dbReference type="AlphaFoldDB" id="A0A2W2CM38"/>
<evidence type="ECO:0000313" key="5">
    <source>
        <dbReference type="Proteomes" id="UP000248627"/>
    </source>
</evidence>
<evidence type="ECO:0000313" key="4">
    <source>
        <dbReference type="EMBL" id="PZG00572.1"/>
    </source>
</evidence>
<dbReference type="Pfam" id="PF21167">
    <property type="entry name" value="DUF6851"/>
    <property type="match status" value="1"/>
</dbReference>
<comment type="caution">
    <text evidence="4">The sequence shown here is derived from an EMBL/GenBank/DDBJ whole genome shotgun (WGS) entry which is preliminary data.</text>
</comment>
<feature type="domain" description="Vanadium-dependent haloperoxidase NapH1-like second helical-bundle" evidence="3">
    <location>
        <begin position="331"/>
        <end position="503"/>
    </location>
</feature>
<feature type="domain" description="DUF6851" evidence="2">
    <location>
        <begin position="78"/>
        <end position="218"/>
    </location>
</feature>
<feature type="signal peptide" evidence="1">
    <location>
        <begin position="1"/>
        <end position="24"/>
    </location>
</feature>
<dbReference type="InterPro" id="IPR049283">
    <property type="entry name" value="DUF6851"/>
</dbReference>
<dbReference type="Gene3D" id="1.10.606.10">
    <property type="entry name" value="Vanadium-containing Chloroperoxidase, domain 2"/>
    <property type="match status" value="1"/>
</dbReference>
<feature type="chain" id="PRO_5016027474" description="PAP2 superfamily protein" evidence="1">
    <location>
        <begin position="25"/>
        <end position="506"/>
    </location>
</feature>
<dbReference type="SUPFAM" id="SSF48317">
    <property type="entry name" value="Acid phosphatase/Vanadium-dependent haloperoxidase"/>
    <property type="match status" value="1"/>
</dbReference>
<keyword evidence="1" id="KW-0732">Signal</keyword>
<dbReference type="Proteomes" id="UP000248627">
    <property type="component" value="Unassembled WGS sequence"/>
</dbReference>
<dbReference type="OrthoDB" id="9771961at2"/>
<dbReference type="Pfam" id="PF22778">
    <property type="entry name" value="VCPO_2nd"/>
    <property type="match status" value="1"/>
</dbReference>
<keyword evidence="5" id="KW-1185">Reference proteome</keyword>
<evidence type="ECO:0000259" key="2">
    <source>
        <dbReference type="Pfam" id="PF21167"/>
    </source>
</evidence>
<gene>
    <name evidence="4" type="ORF">C1I93_02165</name>
</gene>
<dbReference type="PANTHER" id="PTHR34599:SF2">
    <property type="entry name" value="TRAF-TYPE DOMAIN-CONTAINING PROTEIN"/>
    <property type="match status" value="1"/>
</dbReference>
<accession>A0A2W2CM38</accession>
<protein>
    <recommendedName>
        <fullName evidence="6">PAP2 superfamily protein</fullName>
    </recommendedName>
</protein>
<dbReference type="InterPro" id="IPR055161">
    <property type="entry name" value="NapH1-like_2nd"/>
</dbReference>
<reference evidence="4 5" key="1">
    <citation type="submission" date="2018-01" db="EMBL/GenBank/DDBJ databases">
        <title>Draft genome sequence of Jishengella endophytica.</title>
        <authorList>
            <person name="Sahin N."/>
            <person name="Ay H."/>
            <person name="Saygin H."/>
        </authorList>
    </citation>
    <scope>NUCLEOTIDE SEQUENCE [LARGE SCALE GENOMIC DNA]</scope>
    <source>
        <strain evidence="4 5">DSM 45430</strain>
    </source>
</reference>
<dbReference type="EMBL" id="POTX01000007">
    <property type="protein sequence ID" value="PZG00572.1"/>
    <property type="molecule type" value="Genomic_DNA"/>
</dbReference>
<evidence type="ECO:0000259" key="3">
    <source>
        <dbReference type="Pfam" id="PF22778"/>
    </source>
</evidence>
<proteinExistence type="predicted"/>
<dbReference type="InterPro" id="IPR052559">
    <property type="entry name" value="V-haloperoxidase"/>
</dbReference>
<name>A0A2W2CM38_9ACTN</name>
<organism evidence="4 5">
    <name type="scientific">Micromonospora endophytica</name>
    <dbReference type="NCBI Taxonomy" id="515350"/>
    <lineage>
        <taxon>Bacteria</taxon>
        <taxon>Bacillati</taxon>
        <taxon>Actinomycetota</taxon>
        <taxon>Actinomycetes</taxon>
        <taxon>Micromonosporales</taxon>
        <taxon>Micromonosporaceae</taxon>
        <taxon>Micromonospora</taxon>
    </lineage>
</organism>
<dbReference type="PANTHER" id="PTHR34599">
    <property type="entry name" value="PEROXIDASE-RELATED"/>
    <property type="match status" value="1"/>
</dbReference>